<sequence length="251" mass="27204">MPATLPPSAVEAADSAPPIDKSTDRVQRMFGAIAGRYDLMNHVMTGGLDVLWRRLIAQADVGAGPALDCCTGTGDLAFALRRSALKRGRPDLRVVGADFTHQMLTQALRKDRRGEIAWVEGDGEALPFADDTFTAVSVGFGLRNIADTRVGLKELCRVLAPGGLLLILETSKPTNPILTPLFKLYFRGVVPRLGRWLAGNPESAYDYLPASAAVFPDGEELCDLFREAGFEQCSFKPLGFGAATFYTARKR</sequence>
<feature type="binding site" evidence="5">
    <location>
        <position position="98"/>
    </location>
    <ligand>
        <name>S-adenosyl-L-methionine</name>
        <dbReference type="ChEBI" id="CHEBI:59789"/>
    </ligand>
</feature>
<dbReference type="PANTHER" id="PTHR43591:SF24">
    <property type="entry name" value="2-METHOXY-6-POLYPRENYL-1,4-BENZOQUINOL METHYLASE, MITOCHONDRIAL"/>
    <property type="match status" value="1"/>
</dbReference>
<dbReference type="GO" id="GO:0032259">
    <property type="term" value="P:methylation"/>
    <property type="evidence" value="ECO:0007669"/>
    <property type="project" value="UniProtKB-KW"/>
</dbReference>
<reference evidence="7 8" key="1">
    <citation type="journal article" date="2020" name="Syst. Appl. Microbiol.">
        <title>Alienimonas chondri sp. nov., a novel planctomycete isolated from the biofilm of the red alga Chondrus crispus.</title>
        <authorList>
            <person name="Vitorino I."/>
            <person name="Albuquerque L."/>
            <person name="Wiegand S."/>
            <person name="Kallscheuer N."/>
            <person name="da Costa M.S."/>
            <person name="Lobo-da-Cunha A."/>
            <person name="Jogler C."/>
            <person name="Lage O.M."/>
        </authorList>
    </citation>
    <scope>NUCLEOTIDE SEQUENCE [LARGE SCALE GENOMIC DNA]</scope>
    <source>
        <strain evidence="7 8">LzC2</strain>
    </source>
</reference>
<evidence type="ECO:0000256" key="1">
    <source>
        <dbReference type="ARBA" id="ARBA00022428"/>
    </source>
</evidence>
<dbReference type="EMBL" id="WTPX01000104">
    <property type="protein sequence ID" value="NNJ26870.1"/>
    <property type="molecule type" value="Genomic_DNA"/>
</dbReference>
<accession>A0ABX1VHA6</accession>
<dbReference type="RefSeq" id="WP_171188327.1">
    <property type="nucleotide sequence ID" value="NZ_WTPX01000104.1"/>
</dbReference>
<comment type="pathway">
    <text evidence="5">Quinol/quinone metabolism; menaquinone biosynthesis; menaquinol from 1,4-dihydroxy-2-naphthoate: step 2/2.</text>
</comment>
<evidence type="ECO:0000256" key="5">
    <source>
        <dbReference type="HAMAP-Rule" id="MF_01813"/>
    </source>
</evidence>
<gene>
    <name evidence="5 7" type="primary">menG</name>
    <name evidence="7" type="ORF">LzC2_29650</name>
</gene>
<dbReference type="Proteomes" id="UP000609651">
    <property type="component" value="Unassembled WGS sequence"/>
</dbReference>
<keyword evidence="1 5" id="KW-0474">Menaquinone biosynthesis</keyword>
<evidence type="ECO:0000256" key="6">
    <source>
        <dbReference type="SAM" id="MobiDB-lite"/>
    </source>
</evidence>
<protein>
    <recommendedName>
        <fullName evidence="5">Demethylmenaquinone methyltransferase</fullName>
        <ecNumber evidence="5">2.1.1.163</ecNumber>
    </recommendedName>
</protein>
<comment type="function">
    <text evidence="5">Methyltransferase required for the conversion of demethylmenaquinol (DMKH2) to menaquinol (MKH2).</text>
</comment>
<dbReference type="Pfam" id="PF01209">
    <property type="entry name" value="Ubie_methyltran"/>
    <property type="match status" value="1"/>
</dbReference>
<dbReference type="EC" id="2.1.1.163" evidence="5"/>
<evidence type="ECO:0000256" key="4">
    <source>
        <dbReference type="ARBA" id="ARBA00022691"/>
    </source>
</evidence>
<dbReference type="CDD" id="cd02440">
    <property type="entry name" value="AdoMet_MTases"/>
    <property type="match status" value="1"/>
</dbReference>
<keyword evidence="3 5" id="KW-0808">Transferase</keyword>
<keyword evidence="8" id="KW-1185">Reference proteome</keyword>
<evidence type="ECO:0000256" key="2">
    <source>
        <dbReference type="ARBA" id="ARBA00022603"/>
    </source>
</evidence>
<comment type="similarity">
    <text evidence="5">Belongs to the class I-like SAM-binding methyltransferase superfamily. MenG/UbiE family.</text>
</comment>
<dbReference type="PANTHER" id="PTHR43591">
    <property type="entry name" value="METHYLTRANSFERASE"/>
    <property type="match status" value="1"/>
</dbReference>
<dbReference type="InterPro" id="IPR029063">
    <property type="entry name" value="SAM-dependent_MTases_sf"/>
</dbReference>
<feature type="region of interest" description="Disordered" evidence="6">
    <location>
        <begin position="1"/>
        <end position="21"/>
    </location>
</feature>
<evidence type="ECO:0000313" key="7">
    <source>
        <dbReference type="EMBL" id="NNJ26870.1"/>
    </source>
</evidence>
<dbReference type="Gene3D" id="3.40.50.150">
    <property type="entry name" value="Vaccinia Virus protein VP39"/>
    <property type="match status" value="1"/>
</dbReference>
<feature type="binding site" evidence="5">
    <location>
        <position position="73"/>
    </location>
    <ligand>
        <name>S-adenosyl-L-methionine</name>
        <dbReference type="ChEBI" id="CHEBI:59789"/>
    </ligand>
</feature>
<evidence type="ECO:0000313" key="8">
    <source>
        <dbReference type="Proteomes" id="UP000609651"/>
    </source>
</evidence>
<dbReference type="HAMAP" id="MF_01813">
    <property type="entry name" value="MenG_UbiE_methyltr"/>
    <property type="match status" value="1"/>
</dbReference>
<keyword evidence="4 5" id="KW-0949">S-adenosyl-L-methionine</keyword>
<dbReference type="GO" id="GO:0043770">
    <property type="term" value="F:demethylmenaquinone methyltransferase activity"/>
    <property type="evidence" value="ECO:0007669"/>
    <property type="project" value="UniProtKB-EC"/>
</dbReference>
<organism evidence="7 8">
    <name type="scientific">Alienimonas chondri</name>
    <dbReference type="NCBI Taxonomy" id="2681879"/>
    <lineage>
        <taxon>Bacteria</taxon>
        <taxon>Pseudomonadati</taxon>
        <taxon>Planctomycetota</taxon>
        <taxon>Planctomycetia</taxon>
        <taxon>Planctomycetales</taxon>
        <taxon>Planctomycetaceae</taxon>
        <taxon>Alienimonas</taxon>
    </lineage>
</organism>
<dbReference type="PROSITE" id="PS51608">
    <property type="entry name" value="SAM_MT_UBIE"/>
    <property type="match status" value="1"/>
</dbReference>
<proteinExistence type="inferred from homology"/>
<keyword evidence="2 5" id="KW-0489">Methyltransferase</keyword>
<dbReference type="InterPro" id="IPR004033">
    <property type="entry name" value="UbiE/COQ5_MeTrFase"/>
</dbReference>
<evidence type="ECO:0000256" key="3">
    <source>
        <dbReference type="ARBA" id="ARBA00022679"/>
    </source>
</evidence>
<dbReference type="NCBIfam" id="TIGR01934">
    <property type="entry name" value="MenG_MenH_UbiE"/>
    <property type="match status" value="1"/>
</dbReference>
<dbReference type="SUPFAM" id="SSF53335">
    <property type="entry name" value="S-adenosyl-L-methionine-dependent methyltransferases"/>
    <property type="match status" value="1"/>
</dbReference>
<comment type="caution">
    <text evidence="5">Lacks conserved residue(s) required for the propagation of feature annotation.</text>
</comment>
<comment type="catalytic activity">
    <reaction evidence="5">
        <text>a 2-demethylmenaquinol + S-adenosyl-L-methionine = a menaquinol + S-adenosyl-L-homocysteine + H(+)</text>
        <dbReference type="Rhea" id="RHEA:42640"/>
        <dbReference type="Rhea" id="RHEA-COMP:9539"/>
        <dbReference type="Rhea" id="RHEA-COMP:9563"/>
        <dbReference type="ChEBI" id="CHEBI:15378"/>
        <dbReference type="ChEBI" id="CHEBI:18151"/>
        <dbReference type="ChEBI" id="CHEBI:55437"/>
        <dbReference type="ChEBI" id="CHEBI:57856"/>
        <dbReference type="ChEBI" id="CHEBI:59789"/>
        <dbReference type="EC" id="2.1.1.163"/>
    </reaction>
</comment>
<comment type="caution">
    <text evidence="7">The sequence shown here is derived from an EMBL/GenBank/DDBJ whole genome shotgun (WGS) entry which is preliminary data.</text>
</comment>
<feature type="binding site" evidence="5">
    <location>
        <begin position="122"/>
        <end position="123"/>
    </location>
    <ligand>
        <name>S-adenosyl-L-methionine</name>
        <dbReference type="ChEBI" id="CHEBI:59789"/>
    </ligand>
</feature>
<name>A0ABX1VHA6_9PLAN</name>